<keyword evidence="2" id="KW-1185">Reference proteome</keyword>
<organism evidence="1 2">
    <name type="scientific">Rhododendron griersonianum</name>
    <dbReference type="NCBI Taxonomy" id="479676"/>
    <lineage>
        <taxon>Eukaryota</taxon>
        <taxon>Viridiplantae</taxon>
        <taxon>Streptophyta</taxon>
        <taxon>Embryophyta</taxon>
        <taxon>Tracheophyta</taxon>
        <taxon>Spermatophyta</taxon>
        <taxon>Magnoliopsida</taxon>
        <taxon>eudicotyledons</taxon>
        <taxon>Gunneridae</taxon>
        <taxon>Pentapetalae</taxon>
        <taxon>asterids</taxon>
        <taxon>Ericales</taxon>
        <taxon>Ericaceae</taxon>
        <taxon>Ericoideae</taxon>
        <taxon>Rhodoreae</taxon>
        <taxon>Rhododendron</taxon>
    </lineage>
</organism>
<reference evidence="1" key="1">
    <citation type="submission" date="2020-08" db="EMBL/GenBank/DDBJ databases">
        <title>Plant Genome Project.</title>
        <authorList>
            <person name="Zhang R.-G."/>
        </authorList>
    </citation>
    <scope>NUCLEOTIDE SEQUENCE</scope>
    <source>
        <strain evidence="1">WSP0</strain>
        <tissue evidence="1">Leaf</tissue>
    </source>
</reference>
<accession>A0AAV6LTU5</accession>
<gene>
    <name evidence="1" type="ORF">RHGRI_002994</name>
</gene>
<sequence>MNWCCCLELLCGTAWWFFFSFGDLLSVLLEAELVVACLEDLICGCCSLFGTAVHRF</sequence>
<evidence type="ECO:0000313" key="2">
    <source>
        <dbReference type="Proteomes" id="UP000823749"/>
    </source>
</evidence>
<protein>
    <recommendedName>
        <fullName evidence="3">Secreted protein</fullName>
    </recommendedName>
</protein>
<evidence type="ECO:0000313" key="1">
    <source>
        <dbReference type="EMBL" id="KAG5567642.1"/>
    </source>
</evidence>
<dbReference type="AlphaFoldDB" id="A0AAV6LTU5"/>
<proteinExistence type="predicted"/>
<dbReference type="EMBL" id="JACTNZ010000001">
    <property type="protein sequence ID" value="KAG5567642.1"/>
    <property type="molecule type" value="Genomic_DNA"/>
</dbReference>
<comment type="caution">
    <text evidence="1">The sequence shown here is derived from an EMBL/GenBank/DDBJ whole genome shotgun (WGS) entry which is preliminary data.</text>
</comment>
<name>A0AAV6LTU5_9ERIC</name>
<dbReference type="Proteomes" id="UP000823749">
    <property type="component" value="Chromosome 1"/>
</dbReference>
<evidence type="ECO:0008006" key="3">
    <source>
        <dbReference type="Google" id="ProtNLM"/>
    </source>
</evidence>